<evidence type="ECO:0000259" key="9">
    <source>
        <dbReference type="Pfam" id="PF25005"/>
    </source>
</evidence>
<evidence type="ECO:0000313" key="11">
    <source>
        <dbReference type="EMBL" id="SYW78398.1"/>
    </source>
</evidence>
<evidence type="ECO:0000256" key="6">
    <source>
        <dbReference type="ARBA" id="ARBA00023242"/>
    </source>
</evidence>
<dbReference type="SUPFAM" id="SSF160059">
    <property type="entry name" value="PriA/YqbF domain"/>
    <property type="match status" value="1"/>
</dbReference>
<dbReference type="InterPro" id="IPR007257">
    <property type="entry name" value="GINS_Psf2"/>
</dbReference>
<evidence type="ECO:0000256" key="1">
    <source>
        <dbReference type="ARBA" id="ARBA00004123"/>
    </source>
</evidence>
<dbReference type="PANTHER" id="PTHR12772:SF0">
    <property type="entry name" value="DNA REPLICATION COMPLEX GINS PROTEIN PSF2"/>
    <property type="match status" value="1"/>
</dbReference>
<keyword evidence="5" id="KW-0235">DNA replication</keyword>
<dbReference type="EMBL" id="LT558119">
    <property type="protein sequence ID" value="SAM77330.1"/>
    <property type="molecule type" value="Genomic_DNA"/>
</dbReference>
<dbReference type="Gene3D" id="3.40.5.50">
    <property type="match status" value="1"/>
</dbReference>
<dbReference type="SUPFAM" id="SSF158573">
    <property type="entry name" value="GINS helical bundle-like"/>
    <property type="match status" value="1"/>
</dbReference>
<comment type="subcellular location">
    <subcellularLocation>
        <location evidence="1">Nucleus</location>
    </subcellularLocation>
</comment>
<comment type="similarity">
    <text evidence="2">Belongs to the GINS2/PSF2 family.</text>
</comment>
<dbReference type="InterPro" id="IPR036224">
    <property type="entry name" value="GINS_bundle-like_dom_sf"/>
</dbReference>
<dbReference type="EMBL" id="ULHB01000041">
    <property type="protein sequence ID" value="SYW78398.1"/>
    <property type="molecule type" value="Genomic_DNA"/>
</dbReference>
<dbReference type="GO" id="GO:0000727">
    <property type="term" value="P:double-strand break repair via break-induced replication"/>
    <property type="evidence" value="ECO:0007669"/>
    <property type="project" value="TreeGrafter"/>
</dbReference>
<dbReference type="Pfam" id="PF25005">
    <property type="entry name" value="PSF2_N"/>
    <property type="match status" value="1"/>
</dbReference>
<feature type="compositionally biased region" description="Polar residues" evidence="7">
    <location>
        <begin position="295"/>
        <end position="313"/>
    </location>
</feature>
<feature type="domain" description="DNA replication complex GINS protein PSF2 N-terminal" evidence="9">
    <location>
        <begin position="43"/>
        <end position="91"/>
    </location>
</feature>
<evidence type="ECO:0000256" key="3">
    <source>
        <dbReference type="ARBA" id="ARBA00013969"/>
    </source>
</evidence>
<name>A0A1K0FZM9_9BASI</name>
<feature type="compositionally biased region" description="Polar residues" evidence="7">
    <location>
        <begin position="254"/>
        <end position="264"/>
    </location>
</feature>
<dbReference type="GO" id="GO:0000811">
    <property type="term" value="C:GINS complex"/>
    <property type="evidence" value="ECO:0007669"/>
    <property type="project" value="TreeGrafter"/>
</dbReference>
<protein>
    <recommendedName>
        <fullName evidence="4">DNA replication complex GINS protein PSF2</fullName>
    </recommendedName>
    <alternativeName>
        <fullName evidence="3">DNA replication complex GINS protein psf2</fullName>
    </alternativeName>
</protein>
<sequence>MSAFASSSSMPGSISSSSLSLSAYARGCNATDLDLATTSLSSTSVTIVPLTSVDRVRLLSGIYGPFRPPTPAVVPLWVALHLKKRKKAVVVPPTWLTLDSLTETLKQETTQPGFSDLPHYWIGVSQTLLANAADDVPNSNRVRALLKDIREARQSKILSGVPMINSVHLQMHNISAHEVAELRGFFSTAFSHLKALRPPSEVEAEAKIQGELDSRNRWMLMPPLPTHLAADDNFRGGDVGGRESVTRGYDSVQDESMNTNYTYESSYNAAGSGAGAPRKSNVSDSVYYSVPNAGRSASPQQPRQAQFDSSDTNRPPRFAVDDEDE</sequence>
<dbReference type="Pfam" id="PF05916">
    <property type="entry name" value="Sld5"/>
    <property type="match status" value="1"/>
</dbReference>
<evidence type="ECO:0000256" key="7">
    <source>
        <dbReference type="SAM" id="MobiDB-lite"/>
    </source>
</evidence>
<dbReference type="Proteomes" id="UP000658997">
    <property type="component" value="Unassembled WGS sequence"/>
</dbReference>
<evidence type="ECO:0000313" key="10">
    <source>
        <dbReference type="EMBL" id="SAM77330.1"/>
    </source>
</evidence>
<dbReference type="AlphaFoldDB" id="A0A1K0FZM9"/>
<dbReference type="CDD" id="cd11712">
    <property type="entry name" value="GINS_A_psf2"/>
    <property type="match status" value="1"/>
</dbReference>
<evidence type="ECO:0000256" key="5">
    <source>
        <dbReference type="ARBA" id="ARBA00022705"/>
    </source>
</evidence>
<evidence type="ECO:0000259" key="8">
    <source>
        <dbReference type="Pfam" id="PF05916"/>
    </source>
</evidence>
<reference evidence="10" key="2">
    <citation type="submission" date="2016-04" db="EMBL/GenBank/DDBJ databases">
        <authorList>
            <person name="Evans L.H."/>
            <person name="Alamgir A."/>
            <person name="Owens N."/>
            <person name="Weber N.D."/>
            <person name="Virtaneva K."/>
            <person name="Barbian K."/>
            <person name="Babar A."/>
            <person name="Rosenke K."/>
        </authorList>
    </citation>
    <scope>NUCLEOTIDE SEQUENCE</scope>
    <source>
        <strain evidence="10">UB2112</strain>
    </source>
</reference>
<keyword evidence="13" id="KW-1185">Reference proteome</keyword>
<evidence type="ECO:0000256" key="2">
    <source>
        <dbReference type="ARBA" id="ARBA00010565"/>
    </source>
</evidence>
<proteinExistence type="inferred from homology"/>
<reference evidence="11" key="3">
    <citation type="submission" date="2018-08" db="EMBL/GenBank/DDBJ databases">
        <authorList>
            <person name="Guldener U."/>
        </authorList>
    </citation>
    <scope>NUCLEOTIDE SEQUENCE</scope>
    <source>
        <strain evidence="11">UB2</strain>
    </source>
</reference>
<reference evidence="12" key="1">
    <citation type="submission" date="2016-04" db="EMBL/GenBank/DDBJ databases">
        <authorList>
            <person name="Guldener U."/>
            <person name="Guldener U."/>
        </authorList>
    </citation>
    <scope>NUCLEOTIDE SEQUENCE [LARGE SCALE GENOMIC DNA]</scope>
    <source>
        <strain evidence="12">UB2112</strain>
    </source>
</reference>
<dbReference type="OrthoDB" id="1938138at2759"/>
<keyword evidence="6" id="KW-0539">Nucleus</keyword>
<dbReference type="InterPro" id="IPR056784">
    <property type="entry name" value="PSF2_N"/>
</dbReference>
<evidence type="ECO:0000313" key="13">
    <source>
        <dbReference type="Proteomes" id="UP000658997"/>
    </source>
</evidence>
<dbReference type="InterPro" id="IPR021151">
    <property type="entry name" value="GINS_A"/>
</dbReference>
<organism evidence="10 12">
    <name type="scientific">Ustilago bromivora</name>
    <dbReference type="NCBI Taxonomy" id="307758"/>
    <lineage>
        <taxon>Eukaryota</taxon>
        <taxon>Fungi</taxon>
        <taxon>Dikarya</taxon>
        <taxon>Basidiomycota</taxon>
        <taxon>Ustilaginomycotina</taxon>
        <taxon>Ustilaginomycetes</taxon>
        <taxon>Ustilaginales</taxon>
        <taxon>Ustilaginaceae</taxon>
        <taxon>Ustilago</taxon>
    </lineage>
</organism>
<gene>
    <name evidence="11" type="ORF">UBRO2_02590</name>
    <name evidence="10" type="ORF">UBRO_01759</name>
</gene>
<feature type="region of interest" description="Disordered" evidence="7">
    <location>
        <begin position="233"/>
        <end position="325"/>
    </location>
</feature>
<evidence type="ECO:0000313" key="12">
    <source>
        <dbReference type="Proteomes" id="UP000179920"/>
    </source>
</evidence>
<dbReference type="Gene3D" id="1.20.58.1020">
    <property type="match status" value="1"/>
</dbReference>
<dbReference type="Proteomes" id="UP000179920">
    <property type="component" value="Chromosome III"/>
</dbReference>
<dbReference type="FunFam" id="1.20.58.1020:FF:000001">
    <property type="entry name" value="DNA replication complex GINS protein PSF2"/>
    <property type="match status" value="1"/>
</dbReference>
<dbReference type="CDD" id="cd21694">
    <property type="entry name" value="GINS_B_Psf2"/>
    <property type="match status" value="1"/>
</dbReference>
<feature type="compositionally biased region" description="Basic and acidic residues" evidence="7">
    <location>
        <begin position="233"/>
        <end position="245"/>
    </location>
</feature>
<feature type="domain" description="GINS subunit" evidence="8">
    <location>
        <begin position="95"/>
        <end position="194"/>
    </location>
</feature>
<evidence type="ECO:0000256" key="4">
    <source>
        <dbReference type="ARBA" id="ARBA00015139"/>
    </source>
</evidence>
<accession>A0A1K0FZM9</accession>
<dbReference type="GO" id="GO:0006260">
    <property type="term" value="P:DNA replication"/>
    <property type="evidence" value="ECO:0007669"/>
    <property type="project" value="UniProtKB-KW"/>
</dbReference>
<dbReference type="PANTHER" id="PTHR12772">
    <property type="entry name" value="DNA REPLICATION COMPLEX GINS PROTEIN PSF2"/>
    <property type="match status" value="1"/>
</dbReference>